<evidence type="ECO:0000313" key="2">
    <source>
        <dbReference type="EMBL" id="CAG6744031.1"/>
    </source>
</evidence>
<dbReference type="EMBL" id="HBUF01458250">
    <property type="protein sequence ID" value="CAG6744031.1"/>
    <property type="molecule type" value="Transcribed_RNA"/>
</dbReference>
<evidence type="ECO:0000256" key="1">
    <source>
        <dbReference type="SAM" id="MobiDB-lite"/>
    </source>
</evidence>
<dbReference type="SUPFAM" id="SSF52266">
    <property type="entry name" value="SGNH hydrolase"/>
    <property type="match status" value="1"/>
</dbReference>
<proteinExistence type="predicted"/>
<accession>A0A8D8ZCW4</accession>
<reference evidence="2" key="1">
    <citation type="submission" date="2021-05" db="EMBL/GenBank/DDBJ databases">
        <authorList>
            <person name="Alioto T."/>
            <person name="Alioto T."/>
            <person name="Gomez Garrido J."/>
        </authorList>
    </citation>
    <scope>NUCLEOTIDE SEQUENCE</scope>
</reference>
<feature type="region of interest" description="Disordered" evidence="1">
    <location>
        <begin position="270"/>
        <end position="328"/>
    </location>
</feature>
<dbReference type="AlphaFoldDB" id="A0A8D8ZCW4"/>
<dbReference type="CDD" id="cd00229">
    <property type="entry name" value="SGNH_hydrolase"/>
    <property type="match status" value="1"/>
</dbReference>
<organism evidence="2">
    <name type="scientific">Cacopsylla melanoneura</name>
    <dbReference type="NCBI Taxonomy" id="428564"/>
    <lineage>
        <taxon>Eukaryota</taxon>
        <taxon>Metazoa</taxon>
        <taxon>Ecdysozoa</taxon>
        <taxon>Arthropoda</taxon>
        <taxon>Hexapoda</taxon>
        <taxon>Insecta</taxon>
        <taxon>Pterygota</taxon>
        <taxon>Neoptera</taxon>
        <taxon>Paraneoptera</taxon>
        <taxon>Hemiptera</taxon>
        <taxon>Sternorrhyncha</taxon>
        <taxon>Psylloidea</taxon>
        <taxon>Psyllidae</taxon>
        <taxon>Psyllinae</taxon>
        <taxon>Cacopsylla</taxon>
    </lineage>
</organism>
<sequence>MLLCDDTVIERSNETTKAESDNGNASIRGIIPNACQCECSTYYKLCTEIQNQVRINTGKISELAKLKDQVKLNGSNTANNVQAKITPKSVPNTRNQIYVFGDSLVRYAKSQLIQQLPDKQETVQLKFGSGYTYSQVKQLLTAQKDRIQRSDTLILVAGTNDLFKTKWSALKESIQEVCLTFSCKIIVVLIPCVTKQWKERQCIKRLNGKILKEYSKYQHVTVLDPNLVLIKEHFAQDKIHFNVKGCQVLCQELVKCMFDKSTITREYNIQTSSGSKTKQKKSATDGTSSQYYENRNKIRNNKTSKKTQKMQKETTERKRTGHSSPKQLGDYIPEKVLEQIGHCNSAPLPPSPLMYPLNQALPPPMTCVKQFPSMGMGTHYNLQIPTPFTMHHANFPFRPTNLLV</sequence>
<dbReference type="Gene3D" id="3.40.50.1110">
    <property type="entry name" value="SGNH hydrolase"/>
    <property type="match status" value="1"/>
</dbReference>
<feature type="compositionally biased region" description="Polar residues" evidence="1">
    <location>
        <begin position="284"/>
        <end position="293"/>
    </location>
</feature>
<dbReference type="InterPro" id="IPR036514">
    <property type="entry name" value="SGNH_hydro_sf"/>
</dbReference>
<protein>
    <submittedName>
        <fullName evidence="2">Uncharacterized protein</fullName>
    </submittedName>
</protein>
<name>A0A8D8ZCW4_9HEMI</name>
<feature type="compositionally biased region" description="Basic residues" evidence="1">
    <location>
        <begin position="297"/>
        <end position="309"/>
    </location>
</feature>